<keyword evidence="2" id="KW-1185">Reference proteome</keyword>
<evidence type="ECO:0000313" key="2">
    <source>
        <dbReference type="Proteomes" id="UP001500748"/>
    </source>
</evidence>
<gene>
    <name evidence="1" type="ORF">GCM10022423_09420</name>
</gene>
<accession>A0ABP7GB07</accession>
<dbReference type="EMBL" id="BAABDU010000003">
    <property type="protein sequence ID" value="GAA3760511.1"/>
    <property type="molecule type" value="Genomic_DNA"/>
</dbReference>
<comment type="caution">
    <text evidence="1">The sequence shown here is derived from an EMBL/GenBank/DDBJ whole genome shotgun (WGS) entry which is preliminary data.</text>
</comment>
<protein>
    <submittedName>
        <fullName evidence="1">Uncharacterized protein</fullName>
    </submittedName>
</protein>
<dbReference type="RefSeq" id="WP_345140980.1">
    <property type="nucleotide sequence ID" value="NZ_BAABDU010000003.1"/>
</dbReference>
<evidence type="ECO:0000313" key="1">
    <source>
        <dbReference type="EMBL" id="GAA3760511.1"/>
    </source>
</evidence>
<reference evidence="2" key="1">
    <citation type="journal article" date="2019" name="Int. J. Syst. Evol. Microbiol.">
        <title>The Global Catalogue of Microorganisms (GCM) 10K type strain sequencing project: providing services to taxonomists for standard genome sequencing and annotation.</title>
        <authorList>
            <consortium name="The Broad Institute Genomics Platform"/>
            <consortium name="The Broad Institute Genome Sequencing Center for Infectious Disease"/>
            <person name="Wu L."/>
            <person name="Ma J."/>
        </authorList>
    </citation>
    <scope>NUCLEOTIDE SEQUENCE [LARGE SCALE GENOMIC DNA]</scope>
    <source>
        <strain evidence="2">JCM 17337</strain>
    </source>
</reference>
<proteinExistence type="predicted"/>
<dbReference type="Proteomes" id="UP001500748">
    <property type="component" value="Unassembled WGS sequence"/>
</dbReference>
<sequence>MKPKDLITKSIEETLAEIGFSFSKNTLSFDRKVNEFVQIISFHCCKYNQENECAEFWTSFGVLSKKYSKWYQAEFNENPVNDLLGNSVDWNIKDWGFPILNGQRELHFQITDEKERRNSN</sequence>
<name>A0ABP7GB07_9FLAO</name>
<organism evidence="1 2">
    <name type="scientific">Flavobacterium ginsengiterrae</name>
    <dbReference type="NCBI Taxonomy" id="871695"/>
    <lineage>
        <taxon>Bacteria</taxon>
        <taxon>Pseudomonadati</taxon>
        <taxon>Bacteroidota</taxon>
        <taxon>Flavobacteriia</taxon>
        <taxon>Flavobacteriales</taxon>
        <taxon>Flavobacteriaceae</taxon>
        <taxon>Flavobacterium</taxon>
    </lineage>
</organism>